<gene>
    <name evidence="2" type="ORF">Y900_019410</name>
</gene>
<dbReference type="AlphaFoldDB" id="A0A064CL07"/>
<dbReference type="STRING" id="1440774.Y900_019410"/>
<dbReference type="GO" id="GO:0016887">
    <property type="term" value="F:ATP hydrolysis activity"/>
    <property type="evidence" value="ECO:0007669"/>
    <property type="project" value="InterPro"/>
</dbReference>
<protein>
    <submittedName>
        <fullName evidence="2">ATPase AAA</fullName>
    </submittedName>
</protein>
<proteinExistence type="predicted"/>
<dbReference type="OrthoDB" id="4590630at2"/>
<dbReference type="SMART" id="SM00382">
    <property type="entry name" value="AAA"/>
    <property type="match status" value="1"/>
</dbReference>
<sequence>MPNRWPLVPRQSCDRAIELLDTHRGLVLVGADGVGKTTLAGQIAERLGETTPVRVKATATQAAVPFGAFGPLVEVHEVGKPAALIHSALESLLAQAKSTLIIVDDAQLLDPLSASLVYQLARHGSARLIVTVRAGAALPSAVAALTDDELLATLDVGPLDQDETADVLTALGQPLGDEYHRTGGNPLELRLHLQTRSAATSLAGLVDAYLAELPGGVRTVLSYLAVHEPLSRDDLAALAGDDAVAESENAGAADLFDQTVYAGHPLFAERTNQDADPADIRRLRTEILARLAAQPHRHLCDRLGRAALALDSDSPEPVDDVVAAAQQALRLGDLPLSERLAGAALTRSARFDARLALSYALAWQGRGREADSVLADVDAATLTEDEVMAWALPRAANQFWMLSEPERATAFLQNTRKRISTPSARLTLDALSATFAMNAGNVARALEIAAGVLAAPEAEDMAVAWAASASALCSARMGRFDQVEALAKRALNAEHPGLLRFTVGLAQTTTLLMTGQPDAALAAAGEFTDFAELAQPGRSIGEVLLAQVLIAQGDPAGAARLLDPAAATLERTGYSWGPLSLMYLTTALAQLGEIADSAKALSRADARHGTKSALFAPELGVARAWRLATVGDGTHAAIDAAREAARGAERSGQLGVAVWAWNEAARLGDAQAAGAISKLAETVDCAFTR</sequence>
<dbReference type="Gene3D" id="3.40.50.300">
    <property type="entry name" value="P-loop containing nucleotide triphosphate hydrolases"/>
    <property type="match status" value="1"/>
</dbReference>
<keyword evidence="3" id="KW-1185">Reference proteome</keyword>
<reference evidence="2" key="1">
    <citation type="submission" date="2014-05" db="EMBL/GenBank/DDBJ databases">
        <title>Genome sequence of Mycobacterium aromaticivorans strain JS19b1T (= DSM 45407T).</title>
        <authorList>
            <person name="Kwak Y."/>
            <person name="Park G.-S."/>
            <person name="Li Q.X."/>
            <person name="Lee S.-E."/>
            <person name="Shin J.-H."/>
        </authorList>
    </citation>
    <scope>NUCLEOTIDE SEQUENCE [LARGE SCALE GENOMIC DNA]</scope>
    <source>
        <strain evidence="2">JS19b1</strain>
    </source>
</reference>
<dbReference type="eggNOG" id="COG2909">
    <property type="taxonomic scope" value="Bacteria"/>
</dbReference>
<feature type="domain" description="AAA+ ATPase" evidence="1">
    <location>
        <begin position="22"/>
        <end position="361"/>
    </location>
</feature>
<dbReference type="SUPFAM" id="SSF52540">
    <property type="entry name" value="P-loop containing nucleoside triphosphate hydrolases"/>
    <property type="match status" value="1"/>
</dbReference>
<dbReference type="Proteomes" id="UP000022835">
    <property type="component" value="Unassembled WGS sequence"/>
</dbReference>
<dbReference type="Pfam" id="PF13401">
    <property type="entry name" value="AAA_22"/>
    <property type="match status" value="1"/>
</dbReference>
<dbReference type="InterPro" id="IPR003593">
    <property type="entry name" value="AAA+_ATPase"/>
</dbReference>
<dbReference type="EMBL" id="JALN02000001">
    <property type="protein sequence ID" value="KDF01041.1"/>
    <property type="molecule type" value="Genomic_DNA"/>
</dbReference>
<evidence type="ECO:0000313" key="2">
    <source>
        <dbReference type="EMBL" id="KDF01041.1"/>
    </source>
</evidence>
<dbReference type="RefSeq" id="WP_036343806.1">
    <property type="nucleotide sequence ID" value="NZ_JALN02000001.1"/>
</dbReference>
<accession>A0A064CL07</accession>
<dbReference type="InterPro" id="IPR049945">
    <property type="entry name" value="AAA_22"/>
</dbReference>
<name>A0A064CL07_9MYCO</name>
<comment type="caution">
    <text evidence="2">The sequence shown here is derived from an EMBL/GenBank/DDBJ whole genome shotgun (WGS) entry which is preliminary data.</text>
</comment>
<evidence type="ECO:0000259" key="1">
    <source>
        <dbReference type="SMART" id="SM00382"/>
    </source>
</evidence>
<dbReference type="PRINTS" id="PR00364">
    <property type="entry name" value="DISEASERSIST"/>
</dbReference>
<dbReference type="InterPro" id="IPR027417">
    <property type="entry name" value="P-loop_NTPase"/>
</dbReference>
<organism evidence="2 3">
    <name type="scientific">Mycolicibacterium aromaticivorans JS19b1 = JCM 16368</name>
    <dbReference type="NCBI Taxonomy" id="1440774"/>
    <lineage>
        <taxon>Bacteria</taxon>
        <taxon>Bacillati</taxon>
        <taxon>Actinomycetota</taxon>
        <taxon>Actinomycetes</taxon>
        <taxon>Mycobacteriales</taxon>
        <taxon>Mycobacteriaceae</taxon>
        <taxon>Mycolicibacterium</taxon>
    </lineage>
</organism>
<evidence type="ECO:0000313" key="3">
    <source>
        <dbReference type="Proteomes" id="UP000022835"/>
    </source>
</evidence>